<proteinExistence type="predicted"/>
<dbReference type="SMART" id="SM00256">
    <property type="entry name" value="FBOX"/>
    <property type="match status" value="1"/>
</dbReference>
<organism evidence="2 3">
    <name type="scientific">Ziziphus jujuba</name>
    <name type="common">Chinese jujube</name>
    <name type="synonym">Ziziphus sativa</name>
    <dbReference type="NCBI Taxonomy" id="326968"/>
    <lineage>
        <taxon>Eukaryota</taxon>
        <taxon>Viridiplantae</taxon>
        <taxon>Streptophyta</taxon>
        <taxon>Embryophyta</taxon>
        <taxon>Tracheophyta</taxon>
        <taxon>Spermatophyta</taxon>
        <taxon>Magnoliopsida</taxon>
        <taxon>eudicotyledons</taxon>
        <taxon>Gunneridae</taxon>
        <taxon>Pentapetalae</taxon>
        <taxon>rosids</taxon>
        <taxon>fabids</taxon>
        <taxon>Rosales</taxon>
        <taxon>Rhamnaceae</taxon>
        <taxon>Paliureae</taxon>
        <taxon>Ziziphus</taxon>
    </lineage>
</organism>
<dbReference type="InterPro" id="IPR032675">
    <property type="entry name" value="LRR_dom_sf"/>
</dbReference>
<evidence type="ECO:0000259" key="1">
    <source>
        <dbReference type="PROSITE" id="PS50181"/>
    </source>
</evidence>
<keyword evidence="2" id="KW-1185">Reference proteome</keyword>
<dbReference type="Gene3D" id="3.80.10.10">
    <property type="entry name" value="Ribonuclease Inhibitor"/>
    <property type="match status" value="1"/>
</dbReference>
<dbReference type="InterPro" id="IPR055411">
    <property type="entry name" value="LRR_FXL15/At3g58940/PEG3-like"/>
</dbReference>
<evidence type="ECO:0000313" key="3">
    <source>
        <dbReference type="RefSeq" id="XP_060668139.1"/>
    </source>
</evidence>
<dbReference type="Gene3D" id="1.20.1280.50">
    <property type="match status" value="1"/>
</dbReference>
<dbReference type="InterPro" id="IPR036047">
    <property type="entry name" value="F-box-like_dom_sf"/>
</dbReference>
<dbReference type="GeneID" id="107412091"/>
<accession>A0ABM3ZUJ8</accession>
<reference evidence="3" key="1">
    <citation type="submission" date="2025-08" db="UniProtKB">
        <authorList>
            <consortium name="RefSeq"/>
        </authorList>
    </citation>
    <scope>IDENTIFICATION</scope>
    <source>
        <tissue evidence="3">Seedling</tissue>
    </source>
</reference>
<protein>
    <submittedName>
        <fullName evidence="3">F-box/LRR-repeat protein At3g03360</fullName>
    </submittedName>
</protein>
<dbReference type="Pfam" id="PF24758">
    <property type="entry name" value="LRR_At5g56370"/>
    <property type="match status" value="1"/>
</dbReference>
<dbReference type="PROSITE" id="PS50181">
    <property type="entry name" value="FBOX"/>
    <property type="match status" value="1"/>
</dbReference>
<dbReference type="RefSeq" id="XP_060668139.1">
    <property type="nucleotide sequence ID" value="XM_060812156.1"/>
</dbReference>
<dbReference type="SUPFAM" id="SSF52047">
    <property type="entry name" value="RNI-like"/>
    <property type="match status" value="1"/>
</dbReference>
<dbReference type="SUPFAM" id="SSF81383">
    <property type="entry name" value="F-box domain"/>
    <property type="match status" value="1"/>
</dbReference>
<dbReference type="InterPro" id="IPR053772">
    <property type="entry name" value="At1g61320/At1g61330-like"/>
</dbReference>
<gene>
    <name evidence="3" type="primary">LOC107412091</name>
</gene>
<dbReference type="Pfam" id="PF00646">
    <property type="entry name" value="F-box"/>
    <property type="match status" value="1"/>
</dbReference>
<feature type="domain" description="F-box" evidence="1">
    <location>
        <begin position="12"/>
        <end position="48"/>
    </location>
</feature>
<sequence>MARERIFKKAKEDMMSKLPDEILVSIMRCLPTKQAARTSVVCQRWHKIWKITISIQPRLIFNLDKGWSSALRKKSLRDAAKDLAKKRINEVNAVLKLHEAPTLDEYSLIASKLEPKHRHHINTWMDFAAKKHVKKLTLQLRSKIGYNATFLADNFGCLRELYIQVILVGENSIHRLFSNTPFLELFSLLNSYTLYDFKIVSAPNLNYLQIEDCCSLENLEISSASNLKRLKIRGDVALQSVDISSAPNLSDLILGIDGPNFKLDHHLALLNQIKRLTLYIDVGYYLFSPS</sequence>
<dbReference type="InterPro" id="IPR001810">
    <property type="entry name" value="F-box_dom"/>
</dbReference>
<name>A0ABM3ZUJ8_ZIZJJ</name>
<evidence type="ECO:0000313" key="2">
    <source>
        <dbReference type="Proteomes" id="UP001652623"/>
    </source>
</evidence>
<dbReference type="PANTHER" id="PTHR34145:SF68">
    <property type="entry name" value="FBD DOMAIN-CONTAINING PROTEIN"/>
    <property type="match status" value="1"/>
</dbReference>
<dbReference type="PANTHER" id="PTHR34145">
    <property type="entry name" value="OS02G0105600 PROTEIN"/>
    <property type="match status" value="1"/>
</dbReference>
<dbReference type="Proteomes" id="UP001652623">
    <property type="component" value="Chromosome 10"/>
</dbReference>